<dbReference type="Proteomes" id="UP000445000">
    <property type="component" value="Unassembled WGS sequence"/>
</dbReference>
<comment type="caution">
    <text evidence="1">The sequence shown here is derived from an EMBL/GenBank/DDBJ whole genome shotgun (WGS) entry which is preliminary data.</text>
</comment>
<evidence type="ECO:0000313" key="1">
    <source>
        <dbReference type="EMBL" id="GFE83561.1"/>
    </source>
</evidence>
<dbReference type="AlphaFoldDB" id="A0A829YL37"/>
<accession>A0A829YL37</accession>
<evidence type="ECO:0008006" key="3">
    <source>
        <dbReference type="Google" id="ProtNLM"/>
    </source>
</evidence>
<organism evidence="1 2">
    <name type="scientific">Steroidobacter agaridevorans</name>
    <dbReference type="NCBI Taxonomy" id="2695856"/>
    <lineage>
        <taxon>Bacteria</taxon>
        <taxon>Pseudomonadati</taxon>
        <taxon>Pseudomonadota</taxon>
        <taxon>Gammaproteobacteria</taxon>
        <taxon>Steroidobacterales</taxon>
        <taxon>Steroidobacteraceae</taxon>
        <taxon>Steroidobacter</taxon>
    </lineage>
</organism>
<evidence type="ECO:0000313" key="2">
    <source>
        <dbReference type="Proteomes" id="UP000445000"/>
    </source>
</evidence>
<proteinExistence type="predicted"/>
<dbReference type="EMBL" id="BLJN01000006">
    <property type="protein sequence ID" value="GFE83561.1"/>
    <property type="molecule type" value="Genomic_DNA"/>
</dbReference>
<gene>
    <name evidence="1" type="ORF">GCM10011487_55610</name>
</gene>
<sequence>MNDISLLEDALRAYLNRRCRRAYAHDLRNGLQGIFGGVDALTRAARSTTSGKPLTVPLEQLTNFVQQAITNHERGLERALEHIAPEQHEPAPISCRELLIELARFLTNDAARNNVRIRQDFQDDLKTTTVLARLRLIGLALLTDSIDALAGGGEIRISGRTIDGRVQFEIIDTRTQPRPVSFVSDAIERLVAELSGRIESKQNETGGLAVRVELPA</sequence>
<name>A0A829YL37_9GAMM</name>
<protein>
    <recommendedName>
        <fullName evidence="3">Histidine kinase</fullName>
    </recommendedName>
</protein>
<dbReference type="InterPro" id="IPR036890">
    <property type="entry name" value="HATPase_C_sf"/>
</dbReference>
<dbReference type="RefSeq" id="WP_161815167.1">
    <property type="nucleotide sequence ID" value="NZ_BLJN01000006.1"/>
</dbReference>
<keyword evidence="2" id="KW-1185">Reference proteome</keyword>
<dbReference type="Gene3D" id="3.30.565.10">
    <property type="entry name" value="Histidine kinase-like ATPase, C-terminal domain"/>
    <property type="match status" value="1"/>
</dbReference>
<reference evidence="2" key="1">
    <citation type="submission" date="2020-01" db="EMBL/GenBank/DDBJ databases">
        <title>'Steroidobacter agaridevorans' sp. nov., agar-degrading bacteria isolated from rhizosphere soils.</title>
        <authorList>
            <person name="Ikenaga M."/>
            <person name="Kataoka M."/>
            <person name="Murouchi A."/>
            <person name="Katsuragi S."/>
            <person name="Sakai M."/>
        </authorList>
    </citation>
    <scope>NUCLEOTIDE SEQUENCE [LARGE SCALE GENOMIC DNA]</scope>
    <source>
        <strain evidence="2">YU21-B</strain>
    </source>
</reference>
<dbReference type="SUPFAM" id="SSF55874">
    <property type="entry name" value="ATPase domain of HSP90 chaperone/DNA topoisomerase II/histidine kinase"/>
    <property type="match status" value="1"/>
</dbReference>